<dbReference type="PATRIC" id="fig|571913.6.peg.4813"/>
<accession>A0A0K1JN66</accession>
<dbReference type="EMBL" id="CP011112">
    <property type="protein sequence ID" value="AKU18162.1"/>
    <property type="molecule type" value="Genomic_DNA"/>
</dbReference>
<feature type="domain" description="Endonuclease/exonuclease/phosphatase" evidence="2">
    <location>
        <begin position="100"/>
        <end position="293"/>
    </location>
</feature>
<keyword evidence="4" id="KW-1185">Reference proteome</keyword>
<dbReference type="AlphaFoldDB" id="A0A0K1JN66"/>
<protein>
    <recommendedName>
        <fullName evidence="2">Endonuclease/exonuclease/phosphatase domain-containing protein</fullName>
    </recommendedName>
</protein>
<dbReference type="OrthoDB" id="4316587at2"/>
<keyword evidence="1" id="KW-0472">Membrane</keyword>
<evidence type="ECO:0000313" key="3">
    <source>
        <dbReference type="EMBL" id="AKU18162.1"/>
    </source>
</evidence>
<keyword evidence="1" id="KW-1133">Transmembrane helix</keyword>
<dbReference type="InterPro" id="IPR005135">
    <property type="entry name" value="Endo/exonuclease/phosphatase"/>
</dbReference>
<feature type="transmembrane region" description="Helical" evidence="1">
    <location>
        <begin position="41"/>
        <end position="60"/>
    </location>
</feature>
<dbReference type="SUPFAM" id="SSF56219">
    <property type="entry name" value="DNase I-like"/>
    <property type="match status" value="1"/>
</dbReference>
<evidence type="ECO:0000259" key="2">
    <source>
        <dbReference type="Pfam" id="PF03372"/>
    </source>
</evidence>
<reference evidence="3 4" key="1">
    <citation type="submission" date="2015-03" db="EMBL/GenBank/DDBJ databases">
        <title>Luteipulveratus halotolerans sp. nov., a novel actinobacterium (Dermacoccaceae) from Sarawak, Malaysia.</title>
        <authorList>
            <person name="Juboi H."/>
            <person name="Basik A."/>
            <person name="Shamsul S.S."/>
            <person name="Arnold P."/>
            <person name="Schmitt E.K."/>
            <person name="Sanglier J.-J."/>
            <person name="Yeo T."/>
        </authorList>
    </citation>
    <scope>NUCLEOTIDE SEQUENCE [LARGE SCALE GENOMIC DNA]</scope>
    <source>
        <strain evidence="3 4">MN07-A0370</strain>
    </source>
</reference>
<name>A0A0K1JN66_9MICO</name>
<keyword evidence="1" id="KW-0812">Transmembrane</keyword>
<dbReference type="Gene3D" id="3.60.10.10">
    <property type="entry name" value="Endonuclease/exonuclease/phosphatase"/>
    <property type="match status" value="1"/>
</dbReference>
<dbReference type="InterPro" id="IPR036691">
    <property type="entry name" value="Endo/exonu/phosph_ase_sf"/>
</dbReference>
<dbReference type="RefSeq" id="WP_052595651.1">
    <property type="nucleotide sequence ID" value="NZ_CP011112.1"/>
</dbReference>
<feature type="transmembrane region" description="Helical" evidence="1">
    <location>
        <begin position="65"/>
        <end position="82"/>
    </location>
</feature>
<evidence type="ECO:0000256" key="1">
    <source>
        <dbReference type="SAM" id="Phobius"/>
    </source>
</evidence>
<gene>
    <name evidence="3" type="ORF">VV02_23765</name>
</gene>
<dbReference type="Pfam" id="PF03372">
    <property type="entry name" value="Exo_endo_phos"/>
    <property type="match status" value="1"/>
</dbReference>
<dbReference type="GO" id="GO:0003824">
    <property type="term" value="F:catalytic activity"/>
    <property type="evidence" value="ECO:0007669"/>
    <property type="project" value="InterPro"/>
</dbReference>
<dbReference type="KEGG" id="lmoi:VV02_23765"/>
<evidence type="ECO:0000313" key="4">
    <source>
        <dbReference type="Proteomes" id="UP000066480"/>
    </source>
</evidence>
<dbReference type="STRING" id="571913.VV02_23765"/>
<proteinExistence type="predicted"/>
<organism evidence="3 4">
    <name type="scientific">Luteipulveratus mongoliensis</name>
    <dbReference type="NCBI Taxonomy" id="571913"/>
    <lineage>
        <taxon>Bacteria</taxon>
        <taxon>Bacillati</taxon>
        <taxon>Actinomycetota</taxon>
        <taxon>Actinomycetes</taxon>
        <taxon>Micrococcales</taxon>
        <taxon>Dermacoccaceae</taxon>
        <taxon>Luteipulveratus</taxon>
    </lineage>
</organism>
<sequence>MKVFSRGRDLAVTALAVSLVGVLLGHRLIPDVGGFGTALDSVLPWLVVPVALLLVCAVGLRSRAGLVAALVPAVVCAAMFGPEFRRTASAVDGGGSLRVLSVNIGAGNQEVDRAAHQLARSEADIVVVQEVTQRTRSVLRRALGQDHPYSRSVGTVAVWSRYPMTDCQPLDLAQGWPRALRARVSTPRGEIALYAVHLASIRLGRTAGRDGALRALAQHIDGDRSGRVLVLGDLNTASTDRRFSLLTRSLHEARDGFGFTWPAGFPLTRPDHILSRGLTPVGVDVVEIAGSDHRAPTTTFQIPRR</sequence>
<dbReference type="Proteomes" id="UP000066480">
    <property type="component" value="Chromosome"/>
</dbReference>